<accession>A0A532V8E4</accession>
<evidence type="ECO:0000313" key="2">
    <source>
        <dbReference type="Proteomes" id="UP000317778"/>
    </source>
</evidence>
<dbReference type="Proteomes" id="UP000317778">
    <property type="component" value="Unassembled WGS sequence"/>
</dbReference>
<name>A0A532V8E4_UNCT6</name>
<evidence type="ECO:0000313" key="1">
    <source>
        <dbReference type="EMBL" id="TKJ43455.1"/>
    </source>
</evidence>
<organism evidence="1 2">
    <name type="scientific">candidate division TA06 bacterium B3_TA06</name>
    <dbReference type="NCBI Taxonomy" id="2012487"/>
    <lineage>
        <taxon>Bacteria</taxon>
        <taxon>Bacteria division TA06</taxon>
    </lineage>
</organism>
<dbReference type="AlphaFoldDB" id="A0A532V8E4"/>
<dbReference type="EMBL" id="NJBO01000004">
    <property type="protein sequence ID" value="TKJ43455.1"/>
    <property type="molecule type" value="Genomic_DNA"/>
</dbReference>
<dbReference type="Gene3D" id="2.120.10.10">
    <property type="match status" value="1"/>
</dbReference>
<reference evidence="1 2" key="1">
    <citation type="submission" date="2017-06" db="EMBL/GenBank/DDBJ databases">
        <title>Novel microbial phyla capable of carbon fixation and sulfur reduction in deep-sea sediments.</title>
        <authorList>
            <person name="Huang J."/>
            <person name="Baker B."/>
            <person name="Wang Y."/>
        </authorList>
    </citation>
    <scope>NUCLEOTIDE SEQUENCE [LARGE SCALE GENOMIC DNA]</scope>
    <source>
        <strain evidence="1">B3_TA06</strain>
    </source>
</reference>
<dbReference type="Gene3D" id="2.60.40.4070">
    <property type="match status" value="1"/>
</dbReference>
<dbReference type="SUPFAM" id="SSF101898">
    <property type="entry name" value="NHL repeat"/>
    <property type="match status" value="1"/>
</dbReference>
<proteinExistence type="predicted"/>
<comment type="caution">
    <text evidence="1">The sequence shown here is derived from an EMBL/GenBank/DDBJ whole genome shotgun (WGS) entry which is preliminary data.</text>
</comment>
<evidence type="ECO:0008006" key="3">
    <source>
        <dbReference type="Google" id="ProtNLM"/>
    </source>
</evidence>
<gene>
    <name evidence="1" type="ORF">CEE36_03725</name>
</gene>
<protein>
    <recommendedName>
        <fullName evidence="3">Secretion system C-terminal sorting domain-containing protein</fullName>
    </recommendedName>
</protein>
<sequence length="474" mass="54616">MQLDRGKKYCYNGIMKKMILVFFAISSVAFGELKWSEPMLLWSDIIYVGNPNIIQTTDGRILAAWGKYYGYYGDSAKIFLRYYDGDQWSALIEDRIFPPASFGSPFPLAIDADGYIWTMGEIDTSVYAFFWDGDKWSEPEWIWDAPRYSYNPRLIHDNNRRIWAVLNHNMHGGGEIYFYVTFRDNDQWSTPECWAQTEWCEGGGDFRIGCDRSNQIWLVWGGLELGVGCEGSGPEILIPYVHTCQPVRITFDSQNRAWLFYQFEFDSLTSSRHRVNGQWSPFETVFSPSHWYDLSCCCDSNGVVWVASSQDTANLTHIILRFYDPTTERWSEIIAYDPLSNWREYNPVLLACKGRLWMVWNADSAGTRGVFASYADLPGGITESPLISEGFSLRVVPNPFRNKTNIRFSLPKKNYVRLNIYDAVGRLCTPLWDGWLESGEYNFNWDTQAEISGIYFCLFQVGGLVIGEKIIAVK</sequence>